<dbReference type="Pfam" id="PF00293">
    <property type="entry name" value="NUDIX"/>
    <property type="match status" value="1"/>
</dbReference>
<dbReference type="EMBL" id="LIAV01000090">
    <property type="protein sequence ID" value="KRO40581.1"/>
    <property type="molecule type" value="Genomic_DNA"/>
</dbReference>
<evidence type="ECO:0000313" key="3">
    <source>
        <dbReference type="Proteomes" id="UP000050874"/>
    </source>
</evidence>
<name>A0A0R2PRK7_9GAMM</name>
<dbReference type="AlphaFoldDB" id="A0A0R2PRK7"/>
<dbReference type="InterPro" id="IPR015797">
    <property type="entry name" value="NUDIX_hydrolase-like_dom_sf"/>
</dbReference>
<dbReference type="PROSITE" id="PS51462">
    <property type="entry name" value="NUDIX"/>
    <property type="match status" value="1"/>
</dbReference>
<evidence type="ECO:0000259" key="1">
    <source>
        <dbReference type="PROSITE" id="PS51462"/>
    </source>
</evidence>
<keyword evidence="2" id="KW-0378">Hydrolase</keyword>
<dbReference type="InterPro" id="IPR000086">
    <property type="entry name" value="NUDIX_hydrolase_dom"/>
</dbReference>
<accession>A0A0R2PRK7</accession>
<reference evidence="3" key="1">
    <citation type="submission" date="2015-10" db="EMBL/GenBank/DDBJ databases">
        <title>Metagenome-Assembled Genomes uncover a global brackish microbiome.</title>
        <authorList>
            <person name="Hugerth L.W."/>
            <person name="Larsson J."/>
            <person name="Alneberg J."/>
            <person name="Lindh M.V."/>
            <person name="Legrand C."/>
            <person name="Pinhassi J."/>
            <person name="Andersson A."/>
        </authorList>
    </citation>
    <scope>NUCLEOTIDE SEQUENCE [LARGE SCALE GENOMIC DNA]</scope>
</reference>
<comment type="caution">
    <text evidence="2">The sequence shown here is derived from an EMBL/GenBank/DDBJ whole genome shotgun (WGS) entry which is preliminary data.</text>
</comment>
<dbReference type="Proteomes" id="UP000050874">
    <property type="component" value="Unassembled WGS sequence"/>
</dbReference>
<dbReference type="SUPFAM" id="SSF55811">
    <property type="entry name" value="Nudix"/>
    <property type="match status" value="1"/>
</dbReference>
<protein>
    <submittedName>
        <fullName evidence="2">NUDIX hydrolase</fullName>
    </submittedName>
</protein>
<dbReference type="PANTHER" id="PTHR43222">
    <property type="entry name" value="NUDIX HYDROLASE 23"/>
    <property type="match status" value="1"/>
</dbReference>
<dbReference type="Pfam" id="PF14803">
    <property type="entry name" value="Zn_ribbon_Nudix"/>
    <property type="match status" value="1"/>
</dbReference>
<dbReference type="CDD" id="cd04511">
    <property type="entry name" value="NUDIX_Hydrolase"/>
    <property type="match status" value="1"/>
</dbReference>
<dbReference type="Gene3D" id="2.20.70.10">
    <property type="match status" value="1"/>
</dbReference>
<gene>
    <name evidence="2" type="ORF">ABR63_04060</name>
</gene>
<organism evidence="2 3">
    <name type="scientific">SAR86 cluster bacterium BACL1 MAG-120920-bin57</name>
    <dbReference type="NCBI Taxonomy" id="1655571"/>
    <lineage>
        <taxon>Bacteria</taxon>
        <taxon>Pseudomonadati</taxon>
        <taxon>Pseudomonadota</taxon>
        <taxon>Gammaproteobacteria</taxon>
        <taxon>SAR86 cluster</taxon>
    </lineage>
</organism>
<dbReference type="InterPro" id="IPR029401">
    <property type="entry name" value="Nudix_N"/>
</dbReference>
<dbReference type="PANTHER" id="PTHR43222:SF2">
    <property type="entry name" value="NUDIX HYDROLASE 23, CHLOROPLASTIC"/>
    <property type="match status" value="1"/>
</dbReference>
<evidence type="ECO:0000313" key="2">
    <source>
        <dbReference type="EMBL" id="KRO40581.1"/>
    </source>
</evidence>
<feature type="domain" description="Nudix hydrolase" evidence="1">
    <location>
        <begin position="35"/>
        <end position="160"/>
    </location>
</feature>
<dbReference type="GO" id="GO:0016787">
    <property type="term" value="F:hydrolase activity"/>
    <property type="evidence" value="ECO:0007669"/>
    <property type="project" value="UniProtKB-KW"/>
</dbReference>
<proteinExistence type="predicted"/>
<sequence>MRYCSKCGSDQIDFKVPDNDTIKRYICSACDSIFYTNPNVIVGTICVKDDQVLLCKRNIEPRFGLWTLPAGFMENSETLQEGALRETKEETQASPTITSPYAAFSLTHISQVHLFYLADLRDENFGPTSESSEVELFYEKDIPWDQIAFPTVTKTLEYYFKDKKEGVYPFREEGLKLW</sequence>
<dbReference type="Gene3D" id="3.90.79.10">
    <property type="entry name" value="Nucleoside Triphosphate Pyrophosphohydrolase"/>
    <property type="match status" value="1"/>
</dbReference>